<comment type="similarity">
    <text evidence="1">Belongs to the transposase IS21/IS408/IS1162 family.</text>
</comment>
<evidence type="ECO:0000256" key="3">
    <source>
        <dbReference type="ARBA" id="ARBA00023125"/>
    </source>
</evidence>
<evidence type="ECO:0000313" key="6">
    <source>
        <dbReference type="EMBL" id="THF54333.1"/>
    </source>
</evidence>
<dbReference type="InterPro" id="IPR017894">
    <property type="entry name" value="HTH_IS21_transposase_type"/>
</dbReference>
<evidence type="ECO:0000256" key="4">
    <source>
        <dbReference type="ARBA" id="ARBA00023172"/>
    </source>
</evidence>
<gene>
    <name evidence="6" type="ORF">E6C48_22350</name>
</gene>
<sequence length="228" mass="26595">MALLSVIRRWHLRDGHSIREIARRTGLSRNTIRKYLRSGEVEPRFKAPERPSKLDAYAERLSAWLRTEANRPRKQKRTIKQLHADLMSLGYEGSYGRVAAFARTWKEERQRQMQTSGRGTFVPLAFEPGEAFQFDWSEDWAVIGGERTKLQVAHFKLSYSRAFIVRAYPLQTHEMLFDAHNHAFRVLGGVPRRGIYDNMRTAVDRIGRGKERQVNARFSAMASHYLFE</sequence>
<dbReference type="InterPro" id="IPR001387">
    <property type="entry name" value="Cro/C1-type_HTH"/>
</dbReference>
<evidence type="ECO:0000259" key="5">
    <source>
        <dbReference type="PROSITE" id="PS50531"/>
    </source>
</evidence>
<accession>A0ABY2Q1Q4</accession>
<proteinExistence type="inferred from homology"/>
<dbReference type="RefSeq" id="WP_136360402.1">
    <property type="nucleotide sequence ID" value="NZ_SSNY01000032.1"/>
</dbReference>
<keyword evidence="4" id="KW-0233">DNA recombination</keyword>
<protein>
    <submittedName>
        <fullName evidence="6">IS21 family transposase</fullName>
    </submittedName>
</protein>
<dbReference type="NCBIfam" id="NF033546">
    <property type="entry name" value="transpos_IS21"/>
    <property type="match status" value="1"/>
</dbReference>
<dbReference type="EMBL" id="SSNY01000032">
    <property type="protein sequence ID" value="THF54333.1"/>
    <property type="molecule type" value="Genomic_DNA"/>
</dbReference>
<dbReference type="SUPFAM" id="SSF46689">
    <property type="entry name" value="Homeodomain-like"/>
    <property type="match status" value="1"/>
</dbReference>
<dbReference type="InterPro" id="IPR009057">
    <property type="entry name" value="Homeodomain-like_sf"/>
</dbReference>
<dbReference type="PROSITE" id="PS50531">
    <property type="entry name" value="HTH_IS21"/>
    <property type="match status" value="1"/>
</dbReference>
<evidence type="ECO:0000256" key="1">
    <source>
        <dbReference type="ARBA" id="ARBA00009277"/>
    </source>
</evidence>
<comment type="caution">
    <text evidence="6">The sequence shown here is derived from an EMBL/GenBank/DDBJ whole genome shotgun (WGS) entry which is preliminary data.</text>
</comment>
<dbReference type="Gene3D" id="1.10.10.60">
    <property type="entry name" value="Homeodomain-like"/>
    <property type="match status" value="1"/>
</dbReference>
<name>A0ABY2Q1Q4_9HYPH</name>
<dbReference type="CDD" id="cd00093">
    <property type="entry name" value="HTH_XRE"/>
    <property type="match status" value="1"/>
</dbReference>
<dbReference type="Proteomes" id="UP000306441">
    <property type="component" value="Unassembled WGS sequence"/>
</dbReference>
<evidence type="ECO:0000256" key="2">
    <source>
        <dbReference type="ARBA" id="ARBA00022578"/>
    </source>
</evidence>
<dbReference type="PANTHER" id="PTHR35004:SF7">
    <property type="entry name" value="INTEGRASE PROTEIN"/>
    <property type="match status" value="1"/>
</dbReference>
<evidence type="ECO:0000313" key="7">
    <source>
        <dbReference type="Proteomes" id="UP000306441"/>
    </source>
</evidence>
<keyword evidence="7" id="KW-1185">Reference proteome</keyword>
<dbReference type="InterPro" id="IPR006120">
    <property type="entry name" value="Resolvase_HTH_dom"/>
</dbReference>
<dbReference type="Pfam" id="PF02796">
    <property type="entry name" value="HTH_7"/>
    <property type="match status" value="1"/>
</dbReference>
<feature type="non-terminal residue" evidence="6">
    <location>
        <position position="228"/>
    </location>
</feature>
<feature type="domain" description="HTH IS21-type" evidence="5">
    <location>
        <begin position="3"/>
        <end position="65"/>
    </location>
</feature>
<dbReference type="PANTHER" id="PTHR35004">
    <property type="entry name" value="TRANSPOSASE RV3428C-RELATED"/>
    <property type="match status" value="1"/>
</dbReference>
<organism evidence="6 7">
    <name type="scientific">Ollibium composti</name>
    <dbReference type="NCBI Taxonomy" id="2675109"/>
    <lineage>
        <taxon>Bacteria</taxon>
        <taxon>Pseudomonadati</taxon>
        <taxon>Pseudomonadota</taxon>
        <taxon>Alphaproteobacteria</taxon>
        <taxon>Hyphomicrobiales</taxon>
        <taxon>Phyllobacteriaceae</taxon>
        <taxon>Ollibium</taxon>
    </lineage>
</organism>
<reference evidence="6 7" key="1">
    <citation type="submission" date="2019-04" db="EMBL/GenBank/DDBJ databases">
        <title>Mesorhizobium composti sp. nov., isolated from compost.</title>
        <authorList>
            <person name="Lin S.-Y."/>
            <person name="Hameed A."/>
            <person name="Hsieh Y.-T."/>
            <person name="Young C.-C."/>
        </authorList>
    </citation>
    <scope>NUCLEOTIDE SEQUENCE [LARGE SCALE GENOMIC DNA]</scope>
    <source>
        <strain evidence="6 7">CC-YTH430</strain>
    </source>
</reference>
<keyword evidence="2" id="KW-0815">Transposition</keyword>
<keyword evidence="3" id="KW-0238">DNA-binding</keyword>